<name>A0A9Q8LH99_PASFU</name>
<protein>
    <submittedName>
        <fullName evidence="3">O-acetyltransferase PaAT-1</fullName>
    </submittedName>
</protein>
<dbReference type="InterPro" id="IPR002656">
    <property type="entry name" value="Acyl_transf_3_dom"/>
</dbReference>
<reference evidence="3" key="1">
    <citation type="submission" date="2021-12" db="EMBL/GenBank/DDBJ databases">
        <authorList>
            <person name="Zaccaron A."/>
            <person name="Stergiopoulos I."/>
        </authorList>
    </citation>
    <scope>NUCLEOTIDE SEQUENCE</scope>
    <source>
        <strain evidence="3">Race5_Kim</strain>
    </source>
</reference>
<feature type="transmembrane region" description="Helical" evidence="1">
    <location>
        <begin position="216"/>
        <end position="238"/>
    </location>
</feature>
<dbReference type="EMBL" id="CP090167">
    <property type="protein sequence ID" value="UJO17434.1"/>
    <property type="molecule type" value="Genomic_DNA"/>
</dbReference>
<dbReference type="AlphaFoldDB" id="A0A9Q8LH99"/>
<dbReference type="PANTHER" id="PTHR23028">
    <property type="entry name" value="ACETYLTRANSFERASE"/>
    <property type="match status" value="1"/>
</dbReference>
<dbReference type="PANTHER" id="PTHR23028:SF134">
    <property type="entry name" value="PUTATIVE (AFU_ORTHOLOGUE AFUA_4G08520)-RELATED"/>
    <property type="match status" value="1"/>
</dbReference>
<dbReference type="OMA" id="FNITFWN"/>
<keyword evidence="1" id="KW-0812">Transmembrane</keyword>
<feature type="transmembrane region" description="Helical" evidence="1">
    <location>
        <begin position="389"/>
        <end position="406"/>
    </location>
</feature>
<dbReference type="GeneID" id="71985619"/>
<gene>
    <name evidence="3" type="ORF">CLAFUR5_05741</name>
</gene>
<feature type="transmembrane region" description="Helical" evidence="1">
    <location>
        <begin position="150"/>
        <end position="171"/>
    </location>
</feature>
<feature type="transmembrane region" description="Helical" evidence="1">
    <location>
        <begin position="426"/>
        <end position="449"/>
    </location>
</feature>
<keyword evidence="4" id="KW-1185">Reference proteome</keyword>
<evidence type="ECO:0000313" key="3">
    <source>
        <dbReference type="EMBL" id="UJO17434.1"/>
    </source>
</evidence>
<feature type="transmembrane region" description="Helical" evidence="1">
    <location>
        <begin position="45"/>
        <end position="63"/>
    </location>
</feature>
<keyword evidence="1" id="KW-1133">Transmembrane helix</keyword>
<dbReference type="RefSeq" id="XP_047761800.1">
    <property type="nucleotide sequence ID" value="XM_047904889.1"/>
</dbReference>
<dbReference type="GO" id="GO:0016747">
    <property type="term" value="F:acyltransferase activity, transferring groups other than amino-acyl groups"/>
    <property type="evidence" value="ECO:0007669"/>
    <property type="project" value="InterPro"/>
</dbReference>
<dbReference type="InterPro" id="IPR050879">
    <property type="entry name" value="Acyltransferase_3"/>
</dbReference>
<organism evidence="3 4">
    <name type="scientific">Passalora fulva</name>
    <name type="common">Tomato leaf mold</name>
    <name type="synonym">Cladosporium fulvum</name>
    <dbReference type="NCBI Taxonomy" id="5499"/>
    <lineage>
        <taxon>Eukaryota</taxon>
        <taxon>Fungi</taxon>
        <taxon>Dikarya</taxon>
        <taxon>Ascomycota</taxon>
        <taxon>Pezizomycotina</taxon>
        <taxon>Dothideomycetes</taxon>
        <taxon>Dothideomycetidae</taxon>
        <taxon>Mycosphaerellales</taxon>
        <taxon>Mycosphaerellaceae</taxon>
        <taxon>Fulvia</taxon>
    </lineage>
</organism>
<dbReference type="Proteomes" id="UP000756132">
    <property type="component" value="Chromosome 5"/>
</dbReference>
<evidence type="ECO:0000256" key="1">
    <source>
        <dbReference type="SAM" id="Phobius"/>
    </source>
</evidence>
<dbReference type="KEGG" id="ffu:CLAFUR5_05741"/>
<evidence type="ECO:0000313" key="4">
    <source>
        <dbReference type="Proteomes" id="UP000756132"/>
    </source>
</evidence>
<dbReference type="OrthoDB" id="5819582at2759"/>
<feature type="transmembrane region" description="Helical" evidence="1">
    <location>
        <begin position="108"/>
        <end position="129"/>
    </location>
</feature>
<dbReference type="Pfam" id="PF01757">
    <property type="entry name" value="Acyl_transf_3"/>
    <property type="match status" value="1"/>
</dbReference>
<sequence length="517" mass="58864">MLANLRSGPLSGWRQLLTLQTLIGYPSPITNSNGKLRETAWLDGLRGLAAFLVMIYHFNITFWNTFYVEAPFGSITIPDEKLGLPGGWQLWDFWRLPFLRLWMCSGHAQVSVFFVLSGIVLSWGPLGNIQAGRGEKVLESLGSATFRRWVRLYVPCFVIAGWEVCEMWVGWRDMGVVGRRGSFLAQFWDYLQANERFANPFLINRDAMNANHGYDWTMWTIPYEFSGSMLVFVVLLAVSRIREYGRRTMVLGGVVIYACLRAEWNFWLFATGMLIANYVRHAGGFEELTRNTSKRLHVTCIVMLIVGMLLAGMPSHSQFYTRPGYEWLRSIIPSNWLEIEGGTRFWWCWSGILFIFGACHVTGIRQFFEFSFMRYLGRVSYMLYLTHRIVLNVAGSTLRSVVYSFIGRKDVIDDNAEDGTILHPLFTFMGYIVLLSALIPMCLIVAHWTEMGIDKPSTKLARRIDDWFIGSPSREVVHQGENGSLLPSHTDATTQAAADIELLHTTNSDTVAPTSAR</sequence>
<reference evidence="3" key="2">
    <citation type="journal article" date="2022" name="Microb. Genom.">
        <title>A chromosome-scale genome assembly of the tomato pathogen Cladosporium fulvum reveals a compartmentalized genome architecture and the presence of a dispensable chromosome.</title>
        <authorList>
            <person name="Zaccaron A.Z."/>
            <person name="Chen L.H."/>
            <person name="Samaras A."/>
            <person name="Stergiopoulos I."/>
        </authorList>
    </citation>
    <scope>NUCLEOTIDE SEQUENCE</scope>
    <source>
        <strain evidence="3">Race5_Kim</strain>
    </source>
</reference>
<proteinExistence type="predicted"/>
<feature type="domain" description="Acyltransferase 3" evidence="2">
    <location>
        <begin position="40"/>
        <end position="438"/>
    </location>
</feature>
<feature type="transmembrane region" description="Helical" evidence="1">
    <location>
        <begin position="344"/>
        <end position="368"/>
    </location>
</feature>
<feature type="transmembrane region" description="Helical" evidence="1">
    <location>
        <begin position="296"/>
        <end position="313"/>
    </location>
</feature>
<accession>A0A9Q8LH99</accession>
<keyword evidence="1" id="KW-0472">Membrane</keyword>
<evidence type="ECO:0000259" key="2">
    <source>
        <dbReference type="Pfam" id="PF01757"/>
    </source>
</evidence>